<dbReference type="SUPFAM" id="SSF54631">
    <property type="entry name" value="CBS-domain pair"/>
    <property type="match status" value="1"/>
</dbReference>
<keyword evidence="1" id="KW-1133">Transmembrane helix</keyword>
<gene>
    <name evidence="4" type="ordered locus">Phep_3391</name>
</gene>
<evidence type="ECO:0000313" key="4">
    <source>
        <dbReference type="EMBL" id="ACU05585.1"/>
    </source>
</evidence>
<dbReference type="HOGENOM" id="CLU_050192_1_0_10"/>
<protein>
    <submittedName>
        <fullName evidence="4">FecR protein</fullName>
    </submittedName>
</protein>
<dbReference type="RefSeq" id="WP_015809194.1">
    <property type="nucleotide sequence ID" value="NC_013061.1"/>
</dbReference>
<feature type="transmembrane region" description="Helical" evidence="1">
    <location>
        <begin position="90"/>
        <end position="112"/>
    </location>
</feature>
<evidence type="ECO:0000259" key="3">
    <source>
        <dbReference type="Pfam" id="PF16344"/>
    </source>
</evidence>
<dbReference type="eggNOG" id="COG3712">
    <property type="taxonomic scope" value="Bacteria"/>
</dbReference>
<dbReference type="Proteomes" id="UP000000852">
    <property type="component" value="Chromosome"/>
</dbReference>
<dbReference type="PANTHER" id="PTHR30273:SF2">
    <property type="entry name" value="PROTEIN FECR"/>
    <property type="match status" value="1"/>
</dbReference>
<dbReference type="InterPro" id="IPR046342">
    <property type="entry name" value="CBS_dom_sf"/>
</dbReference>
<dbReference type="Gene3D" id="3.55.50.30">
    <property type="match status" value="1"/>
</dbReference>
<dbReference type="InterPro" id="IPR012373">
    <property type="entry name" value="Ferrdict_sens_TM"/>
</dbReference>
<evidence type="ECO:0000259" key="2">
    <source>
        <dbReference type="Pfam" id="PF04773"/>
    </source>
</evidence>
<proteinExistence type="predicted"/>
<feature type="domain" description="FecR protein" evidence="2">
    <location>
        <begin position="184"/>
        <end position="282"/>
    </location>
</feature>
<dbReference type="Pfam" id="PF16344">
    <property type="entry name" value="FecR_C"/>
    <property type="match status" value="1"/>
</dbReference>
<organism evidence="4 5">
    <name type="scientific">Pedobacter heparinus (strain ATCC 13125 / DSM 2366 / CIP 104194 / JCM 7457 / NBRC 12017 / NCIMB 9290 / NRRL B-14731 / HIM 762-3)</name>
    <dbReference type="NCBI Taxonomy" id="485917"/>
    <lineage>
        <taxon>Bacteria</taxon>
        <taxon>Pseudomonadati</taxon>
        <taxon>Bacteroidota</taxon>
        <taxon>Sphingobacteriia</taxon>
        <taxon>Sphingobacteriales</taxon>
        <taxon>Sphingobacteriaceae</taxon>
        <taxon>Pedobacter</taxon>
    </lineage>
</organism>
<dbReference type="STRING" id="485917.Phep_3391"/>
<dbReference type="GO" id="GO:0016989">
    <property type="term" value="F:sigma factor antagonist activity"/>
    <property type="evidence" value="ECO:0007669"/>
    <property type="project" value="TreeGrafter"/>
</dbReference>
<dbReference type="EMBL" id="CP001681">
    <property type="protein sequence ID" value="ACU05585.1"/>
    <property type="molecule type" value="Genomic_DNA"/>
</dbReference>
<sequence>MKLYAHQSVAEALTILNNEGQDCLPVYDDDAIIGKITYAELRIFANHDEKPGSISAAKLHFDLRTVLPAIRAMQTAQYKKEQKQLKVRKWTTRLSSAAVIAVVLFGFAWLLFEPINMPFTDQEEVLTPDSNHITLTFTNGEKIALNSEKDGVVIHASQLYYNDGSALLQEEISPDVLAKGIMVLKTPKSGIYQVSLPDGTKVWLNSSSQLSFPSTFKGNDQRAVQLTGEAYFEVAKSETPKHLPFIVTTDKQEIKVLGTHFNVNAYPNNLDIKTTLLEGRVQVMPLLYGKPLANADPAVTDPLQVMGTRNEAGNLNLNRAVILQPNQQAILTDQHITVKPVDGQLAIAWTKRDFTFRNMPLEDIMNVVAVWYDVDIVYQQQTIGAVLLGGSIQRSDKLADVLATLSLASNMHFKVEGKRIIVRQ</sequence>
<dbReference type="KEGG" id="phe:Phep_3391"/>
<dbReference type="AlphaFoldDB" id="C6XSM2"/>
<name>C6XSM2_PEDHD</name>
<accession>C6XSM2</accession>
<feature type="domain" description="Protein FecR C-terminal" evidence="3">
    <location>
        <begin position="353"/>
        <end position="422"/>
    </location>
</feature>
<reference evidence="4 5" key="1">
    <citation type="journal article" date="2009" name="Stand. Genomic Sci.">
        <title>Complete genome sequence of Pedobacter heparinus type strain (HIM 762-3).</title>
        <authorList>
            <person name="Han C."/>
            <person name="Spring S."/>
            <person name="Lapidus A."/>
            <person name="Del Rio T.G."/>
            <person name="Tice H."/>
            <person name="Copeland A."/>
            <person name="Cheng J.F."/>
            <person name="Lucas S."/>
            <person name="Chen F."/>
            <person name="Nolan M."/>
            <person name="Bruce D."/>
            <person name="Goodwin L."/>
            <person name="Pitluck S."/>
            <person name="Ivanova N."/>
            <person name="Mavromatis K."/>
            <person name="Mikhailova N."/>
            <person name="Pati A."/>
            <person name="Chen A."/>
            <person name="Palaniappan K."/>
            <person name="Land M."/>
            <person name="Hauser L."/>
            <person name="Chang Y.J."/>
            <person name="Jeffries C.C."/>
            <person name="Saunders E."/>
            <person name="Chertkov O."/>
            <person name="Brettin T."/>
            <person name="Goker M."/>
            <person name="Rohde M."/>
            <person name="Bristow J."/>
            <person name="Eisen J.A."/>
            <person name="Markowitz V."/>
            <person name="Hugenholtz P."/>
            <person name="Kyrpides N.C."/>
            <person name="Klenk H.P."/>
            <person name="Detter J.C."/>
        </authorList>
    </citation>
    <scope>NUCLEOTIDE SEQUENCE [LARGE SCALE GENOMIC DNA]</scope>
    <source>
        <strain evidence="5">ATCC 13125 / DSM 2366 / CIP 104194 / JCM 7457 / NBRC 12017 / NCIMB 9290 / NRRL B-14731 / HIM 762-3</strain>
    </source>
</reference>
<keyword evidence="1" id="KW-0472">Membrane</keyword>
<keyword evidence="1" id="KW-0812">Transmembrane</keyword>
<dbReference type="InterPro" id="IPR032508">
    <property type="entry name" value="FecR_C"/>
</dbReference>
<dbReference type="Gene3D" id="2.60.120.1440">
    <property type="match status" value="1"/>
</dbReference>
<dbReference type="Pfam" id="PF04773">
    <property type="entry name" value="FecR"/>
    <property type="match status" value="1"/>
</dbReference>
<evidence type="ECO:0000313" key="5">
    <source>
        <dbReference type="Proteomes" id="UP000000852"/>
    </source>
</evidence>
<dbReference type="InterPro" id="IPR006860">
    <property type="entry name" value="FecR"/>
</dbReference>
<evidence type="ECO:0000256" key="1">
    <source>
        <dbReference type="SAM" id="Phobius"/>
    </source>
</evidence>
<dbReference type="PANTHER" id="PTHR30273">
    <property type="entry name" value="PERIPLASMIC SIGNAL SENSOR AND SIGMA FACTOR ACTIVATOR FECR-RELATED"/>
    <property type="match status" value="1"/>
</dbReference>
<keyword evidence="5" id="KW-1185">Reference proteome</keyword>